<dbReference type="InterPro" id="IPR036907">
    <property type="entry name" value="5'-Nucleotdase_C_sf"/>
</dbReference>
<dbReference type="KEGG" id="afla:FHG64_14450"/>
<evidence type="ECO:0000313" key="3">
    <source>
        <dbReference type="Proteomes" id="UP000309016"/>
    </source>
</evidence>
<dbReference type="PANTHER" id="PTHR11575">
    <property type="entry name" value="5'-NUCLEOTIDASE-RELATED"/>
    <property type="match status" value="1"/>
</dbReference>
<sequence>MNYNSLKLLILLLLFTSCKQERRVAVEIRGERIPVTNEIAEDTSIANYIKPFAHHINSTLDSVVAYNPNYLNKSDGELNTAIGNFMADVVMEQANPVFKSRTGKDIDLVILNHGGIRSTIEEGPLTARTAYTIMPFENEIVVAELTGTKVKEMLSYLESNRTAHPVSGIKIEMDRDYNITNATINGQPIEENRTYFVATSDYLQQGGDNMQFLKEPVNLYIVDYKLRNAYIDYFNKIDTLKTARDDRYIRSN</sequence>
<dbReference type="AlphaFoldDB" id="A0A5B7X603"/>
<dbReference type="RefSeq" id="WP_139067073.1">
    <property type="nucleotide sequence ID" value="NZ_CP040812.1"/>
</dbReference>
<evidence type="ECO:0000313" key="2">
    <source>
        <dbReference type="EMBL" id="QCY70505.1"/>
    </source>
</evidence>
<name>A0A5B7X603_9FLAO</name>
<dbReference type="GO" id="GO:0009166">
    <property type="term" value="P:nucleotide catabolic process"/>
    <property type="evidence" value="ECO:0007669"/>
    <property type="project" value="InterPro"/>
</dbReference>
<dbReference type="EMBL" id="CP040812">
    <property type="protein sequence ID" value="QCY70505.1"/>
    <property type="molecule type" value="Genomic_DNA"/>
</dbReference>
<dbReference type="Pfam" id="PF02872">
    <property type="entry name" value="5_nucleotid_C"/>
    <property type="match status" value="1"/>
</dbReference>
<dbReference type="InterPro" id="IPR008334">
    <property type="entry name" value="5'-Nucleotdase_C"/>
</dbReference>
<keyword evidence="3" id="KW-1185">Reference proteome</keyword>
<dbReference type="SUPFAM" id="SSF55816">
    <property type="entry name" value="5'-nucleotidase (syn. UDP-sugar hydrolase), C-terminal domain"/>
    <property type="match status" value="1"/>
</dbReference>
<feature type="domain" description="5'-Nucleotidase C-terminal" evidence="1">
    <location>
        <begin position="79"/>
        <end position="215"/>
    </location>
</feature>
<reference evidence="2 3" key="1">
    <citation type="submission" date="2019-06" db="EMBL/GenBank/DDBJ databases">
        <title>Complete genome sequence of Antarcticibacterium flavum KCTC 52984T from an Antarctic marine sediment.</title>
        <authorList>
            <person name="Lee Y.M."/>
            <person name="Shin S.C."/>
        </authorList>
    </citation>
    <scope>NUCLEOTIDE SEQUENCE [LARGE SCALE GENOMIC DNA]</scope>
    <source>
        <strain evidence="2 3">KCTC 52984</strain>
    </source>
</reference>
<organism evidence="2 3">
    <name type="scientific">Antarcticibacterium flavum</name>
    <dbReference type="NCBI Taxonomy" id="2058175"/>
    <lineage>
        <taxon>Bacteria</taxon>
        <taxon>Pseudomonadati</taxon>
        <taxon>Bacteroidota</taxon>
        <taxon>Flavobacteriia</taxon>
        <taxon>Flavobacteriales</taxon>
        <taxon>Flavobacteriaceae</taxon>
        <taxon>Antarcticibacterium</taxon>
    </lineage>
</organism>
<accession>A0A5B7X603</accession>
<dbReference type="Gene3D" id="3.90.780.10">
    <property type="entry name" value="5'-Nucleotidase, C-terminal domain"/>
    <property type="match status" value="1"/>
</dbReference>
<evidence type="ECO:0000259" key="1">
    <source>
        <dbReference type="Pfam" id="PF02872"/>
    </source>
</evidence>
<protein>
    <recommendedName>
        <fullName evidence="1">5'-Nucleotidase C-terminal domain-containing protein</fullName>
    </recommendedName>
</protein>
<proteinExistence type="predicted"/>
<dbReference type="InterPro" id="IPR006179">
    <property type="entry name" value="5_nucleotidase/apyrase"/>
</dbReference>
<dbReference type="PROSITE" id="PS51257">
    <property type="entry name" value="PROKAR_LIPOPROTEIN"/>
    <property type="match status" value="1"/>
</dbReference>
<dbReference type="OrthoDB" id="4762412at2"/>
<gene>
    <name evidence="2" type="ORF">FHG64_14450</name>
</gene>
<dbReference type="PRINTS" id="PR01607">
    <property type="entry name" value="APYRASEFAMLY"/>
</dbReference>
<dbReference type="GO" id="GO:0016787">
    <property type="term" value="F:hydrolase activity"/>
    <property type="evidence" value="ECO:0007669"/>
    <property type="project" value="InterPro"/>
</dbReference>
<dbReference type="Proteomes" id="UP000309016">
    <property type="component" value="Chromosome"/>
</dbReference>
<dbReference type="PANTHER" id="PTHR11575:SF24">
    <property type="entry name" value="5'-NUCLEOTIDASE"/>
    <property type="match status" value="1"/>
</dbReference>